<name>A0AAE0S263_9BIVA</name>
<reference evidence="1" key="3">
    <citation type="submission" date="2023-05" db="EMBL/GenBank/DDBJ databases">
        <authorList>
            <person name="Smith C.H."/>
        </authorList>
    </citation>
    <scope>NUCLEOTIDE SEQUENCE</scope>
    <source>
        <strain evidence="1">CHS0354</strain>
        <tissue evidence="1">Mantle</tissue>
    </source>
</reference>
<reference evidence="1" key="2">
    <citation type="journal article" date="2021" name="Genome Biol. Evol.">
        <title>Developing a high-quality reference genome for a parasitic bivalve with doubly uniparental inheritance (Bivalvia: Unionida).</title>
        <authorList>
            <person name="Smith C.H."/>
        </authorList>
    </citation>
    <scope>NUCLEOTIDE SEQUENCE</scope>
    <source>
        <strain evidence="1">CHS0354</strain>
        <tissue evidence="1">Mantle</tissue>
    </source>
</reference>
<gene>
    <name evidence="1" type="ORF">CHS0354_015097</name>
</gene>
<organism evidence="1 2">
    <name type="scientific">Potamilus streckersoni</name>
    <dbReference type="NCBI Taxonomy" id="2493646"/>
    <lineage>
        <taxon>Eukaryota</taxon>
        <taxon>Metazoa</taxon>
        <taxon>Spiralia</taxon>
        <taxon>Lophotrochozoa</taxon>
        <taxon>Mollusca</taxon>
        <taxon>Bivalvia</taxon>
        <taxon>Autobranchia</taxon>
        <taxon>Heteroconchia</taxon>
        <taxon>Palaeoheterodonta</taxon>
        <taxon>Unionida</taxon>
        <taxon>Unionoidea</taxon>
        <taxon>Unionidae</taxon>
        <taxon>Ambleminae</taxon>
        <taxon>Lampsilini</taxon>
        <taxon>Potamilus</taxon>
    </lineage>
</organism>
<proteinExistence type="predicted"/>
<sequence length="80" mass="8645">MTRPSYCMTLFGVWLWRRADLMPETPSVGGTSSEDFITIQTTVCAIQTTIMVGSVAALDIAIQSITVGIFGVKVEAALYL</sequence>
<dbReference type="AlphaFoldDB" id="A0AAE0S263"/>
<reference evidence="1" key="1">
    <citation type="journal article" date="2021" name="Genome Biol. Evol.">
        <title>A High-Quality Reference Genome for a Parasitic Bivalve with Doubly Uniparental Inheritance (Bivalvia: Unionida).</title>
        <authorList>
            <person name="Smith C.H."/>
        </authorList>
    </citation>
    <scope>NUCLEOTIDE SEQUENCE</scope>
    <source>
        <strain evidence="1">CHS0354</strain>
    </source>
</reference>
<comment type="caution">
    <text evidence="1">The sequence shown here is derived from an EMBL/GenBank/DDBJ whole genome shotgun (WGS) entry which is preliminary data.</text>
</comment>
<keyword evidence="2" id="KW-1185">Reference proteome</keyword>
<evidence type="ECO:0000313" key="1">
    <source>
        <dbReference type="EMBL" id="KAK3584047.1"/>
    </source>
</evidence>
<protein>
    <submittedName>
        <fullName evidence="1">Uncharacterized protein</fullName>
    </submittedName>
</protein>
<accession>A0AAE0S263</accession>
<dbReference type="EMBL" id="JAEAOA010000937">
    <property type="protein sequence ID" value="KAK3584047.1"/>
    <property type="molecule type" value="Genomic_DNA"/>
</dbReference>
<feature type="non-terminal residue" evidence="1">
    <location>
        <position position="80"/>
    </location>
</feature>
<evidence type="ECO:0000313" key="2">
    <source>
        <dbReference type="Proteomes" id="UP001195483"/>
    </source>
</evidence>
<dbReference type="Proteomes" id="UP001195483">
    <property type="component" value="Unassembled WGS sequence"/>
</dbReference>